<name>A0ABS5VY32_9BACT</name>
<evidence type="ECO:0008006" key="4">
    <source>
        <dbReference type="Google" id="ProtNLM"/>
    </source>
</evidence>
<dbReference type="InterPro" id="IPR006530">
    <property type="entry name" value="YD"/>
</dbReference>
<dbReference type="Proteomes" id="UP000772618">
    <property type="component" value="Unassembled WGS sequence"/>
</dbReference>
<sequence>MKAFHVLLFLLFVHFSLYSQPTPTSEVNIMSPKAASILRYGEYPVSLHTGLIDITVPVYKIEGNGITVPIEFKYHASGIKFDDTSNEVGLGWSLIAGGVISRSVIGARDGETSGTYSRNVSLLGNCESGPDISSDYDLLREVENGSRGSLYYDNSLGRLDGEMDQYSFSFLNHSGSFCFPFSESEVVTGTRPSNGLFIPVNGMKVISHDNLMIELLDAEGVYYKFQVKDVDQNERFKEYYLTQIISADKADTVTFTYEIVPALSEIYVRRPFINYSATISTRAAVPIQNLHGQLAFPTIEVTEDGGVFYQSLRPPRLTRIDFRGGYVSFEYAVVNNLTTYNLQRINIYNSAESIPLQTVVLTKGTFTNGEQRLNKVTFSNSAGENYDYQFGYNGQPGNIYTNGGFYKGIDYWGYFNGSSVPNGRRYLPAFDNMPTQLQAYTANRDANESAMQGGILNKIIYPTKGYSEFTYQAHKAQYSFGTALVTGGGLRIYEIKNYLEDGTLAEKKWYKYGEGESGIGIANTYPDKMDFLTQSRTLITHNDGYINIPHLCEIIYTDRYSTFPKLSYFLSGSSAVYPQVTEYIGNDSEALGKTVYRYEVFPDEKLNPYGATYRQYSPDTYLRTNQWKTGNLLSKKVYKKEGAIYQEIQSIVNTYKDINTSEFRNVHVLPYVEFGYNYPGQNLPDIKKNYCSPLWAEHREHFGGVSAYGSSLSPYDYYNYFTSTGQRVLSATDETIDGVTTHTSYATYNEIGRLTNFTRITSAGDNVTTNFKYPADFTYSPYINMKAANILTPVIEKTIYNNGNLLKREVSRYGFWHSRFFALSSYEEGYGNESPVSRLTYSYDLKGNIQELFKDDGTKSVYLWGYRGRYPIAQILNTTYNEVKNVLGQALIDRVTDANTPSDADLLAINNLRNSVSLSRAKLRTYMYRPLIGMASQTDFNGRTTYYRYDSFGRLKYMEDNDGNLVQKYNYHYKQ</sequence>
<feature type="signal peptide" evidence="1">
    <location>
        <begin position="1"/>
        <end position="19"/>
    </location>
</feature>
<dbReference type="NCBIfam" id="TIGR01643">
    <property type="entry name" value="YD_repeat_2x"/>
    <property type="match status" value="1"/>
</dbReference>
<feature type="chain" id="PRO_5046465042" description="YD repeat-containing protein" evidence="1">
    <location>
        <begin position="20"/>
        <end position="975"/>
    </location>
</feature>
<keyword evidence="1" id="KW-0732">Signal</keyword>
<proteinExistence type="predicted"/>
<gene>
    <name evidence="2" type="ORF">KK060_16580</name>
</gene>
<organism evidence="2 3">
    <name type="scientific">Chryseosolibacter indicus</name>
    <dbReference type="NCBI Taxonomy" id="2782351"/>
    <lineage>
        <taxon>Bacteria</taxon>
        <taxon>Pseudomonadati</taxon>
        <taxon>Bacteroidota</taxon>
        <taxon>Cytophagia</taxon>
        <taxon>Cytophagales</taxon>
        <taxon>Chryseotaleaceae</taxon>
        <taxon>Chryseosolibacter</taxon>
    </lineage>
</organism>
<dbReference type="RefSeq" id="WP_254154871.1">
    <property type="nucleotide sequence ID" value="NZ_JAHESD010000042.1"/>
</dbReference>
<reference evidence="2 3" key="1">
    <citation type="submission" date="2021-05" db="EMBL/GenBank/DDBJ databases">
        <title>A Polyphasic approach of four new species of the genus Ohtaekwangia: Ohtaekwangia histidinii sp. nov., Ohtaekwangia cretensis sp. nov., Ohtaekwangia indiensis sp. nov., Ohtaekwangia reichenbachii sp. nov. from diverse environment.</title>
        <authorList>
            <person name="Octaviana S."/>
        </authorList>
    </citation>
    <scope>NUCLEOTIDE SEQUENCE [LARGE SCALE GENOMIC DNA]</scope>
    <source>
        <strain evidence="2 3">PWU20</strain>
    </source>
</reference>
<protein>
    <recommendedName>
        <fullName evidence="4">YD repeat-containing protein</fullName>
    </recommendedName>
</protein>
<evidence type="ECO:0000313" key="3">
    <source>
        <dbReference type="Proteomes" id="UP000772618"/>
    </source>
</evidence>
<accession>A0ABS5VY32</accession>
<evidence type="ECO:0000313" key="2">
    <source>
        <dbReference type="EMBL" id="MBT1704911.1"/>
    </source>
</evidence>
<comment type="caution">
    <text evidence="2">The sequence shown here is derived from an EMBL/GenBank/DDBJ whole genome shotgun (WGS) entry which is preliminary data.</text>
</comment>
<evidence type="ECO:0000256" key="1">
    <source>
        <dbReference type="SAM" id="SignalP"/>
    </source>
</evidence>
<keyword evidence="3" id="KW-1185">Reference proteome</keyword>
<dbReference type="EMBL" id="JAHESD010000042">
    <property type="protein sequence ID" value="MBT1704911.1"/>
    <property type="molecule type" value="Genomic_DNA"/>
</dbReference>